<accession>A0A136J1S0</accession>
<dbReference type="InterPro" id="IPR004045">
    <property type="entry name" value="Glutathione_S-Trfase_N"/>
</dbReference>
<gene>
    <name evidence="4" type="ORF">Micbo1qcDRAFT_148094</name>
</gene>
<dbReference type="AlphaFoldDB" id="A0A136J1S0"/>
<dbReference type="SFLD" id="SFLDG00358">
    <property type="entry name" value="Main_(cytGST)"/>
    <property type="match status" value="1"/>
</dbReference>
<dbReference type="Gene3D" id="3.40.30.10">
    <property type="entry name" value="Glutaredoxin"/>
    <property type="match status" value="1"/>
</dbReference>
<dbReference type="GO" id="GO:0016740">
    <property type="term" value="F:transferase activity"/>
    <property type="evidence" value="ECO:0007669"/>
    <property type="project" value="UniProtKB-KW"/>
</dbReference>
<dbReference type="InterPro" id="IPR050983">
    <property type="entry name" value="GST_Omega/HSP26"/>
</dbReference>
<dbReference type="OrthoDB" id="4951845at2759"/>
<evidence type="ECO:0000259" key="3">
    <source>
        <dbReference type="PROSITE" id="PS50405"/>
    </source>
</evidence>
<dbReference type="InParanoid" id="A0A136J1S0"/>
<dbReference type="STRING" id="196109.A0A136J1S0"/>
<dbReference type="SFLD" id="SFLDS00019">
    <property type="entry name" value="Glutathione_Transferase_(cytos"/>
    <property type="match status" value="1"/>
</dbReference>
<dbReference type="PANTHER" id="PTHR43968">
    <property type="match status" value="1"/>
</dbReference>
<dbReference type="InterPro" id="IPR010987">
    <property type="entry name" value="Glutathione-S-Trfase_C-like"/>
</dbReference>
<comment type="similarity">
    <text evidence="1">Belongs to the GST superfamily.</text>
</comment>
<sequence length="288" mass="32829">MPPPDADLHPVATGLAKSVVDQHSAEQPLKLFAGWFCPFVQRVWITLEEKKIPYQYIEVNPYHKGEQLMRINPRGLVPTLQVGPDKSLYESNVLCEYLEDHYPEHEPHILPVKKSNSSDGGDSGDDVDYQRARSRIWADYVTSRVIPAFHRYLQYQPGPEQVDKAAAEKELDRLRREYREALLTKGPFFSGADLGLVDIVLAPWAVRTWVLDEFKGGQTVPEAGSKEEGEDKEAWARWRTWFDAVSNRDSVKNTTSDKEHYMPIYKRYADNTAQSELAKATRAGRGVP</sequence>
<proteinExistence type="inferred from homology"/>
<evidence type="ECO:0000313" key="4">
    <source>
        <dbReference type="EMBL" id="KXJ91033.1"/>
    </source>
</evidence>
<keyword evidence="5" id="KW-1185">Reference proteome</keyword>
<reference evidence="5" key="1">
    <citation type="submission" date="2016-02" db="EMBL/GenBank/DDBJ databases">
        <title>Draft genome sequence of Microdochium bolleyi, a fungal endophyte of beachgrass.</title>
        <authorList>
            <consortium name="DOE Joint Genome Institute"/>
            <person name="David A.S."/>
            <person name="May G."/>
            <person name="Haridas S."/>
            <person name="Lim J."/>
            <person name="Wang M."/>
            <person name="Labutti K."/>
            <person name="Lipzen A."/>
            <person name="Barry K."/>
            <person name="Grigoriev I.V."/>
        </authorList>
    </citation>
    <scope>NUCLEOTIDE SEQUENCE [LARGE SCALE GENOMIC DNA]</scope>
    <source>
        <strain evidence="5">J235TASD1</strain>
    </source>
</reference>
<name>A0A136J1S0_9PEZI</name>
<evidence type="ECO:0000256" key="1">
    <source>
        <dbReference type="ARBA" id="ARBA00007409"/>
    </source>
</evidence>
<keyword evidence="4" id="KW-0808">Transferase</keyword>
<dbReference type="InterPro" id="IPR040079">
    <property type="entry name" value="Glutathione_S-Trfase"/>
</dbReference>
<dbReference type="Pfam" id="PF13410">
    <property type="entry name" value="GST_C_2"/>
    <property type="match status" value="1"/>
</dbReference>
<dbReference type="EMBL" id="KQ964251">
    <property type="protein sequence ID" value="KXJ91033.1"/>
    <property type="molecule type" value="Genomic_DNA"/>
</dbReference>
<dbReference type="Proteomes" id="UP000070501">
    <property type="component" value="Unassembled WGS sequence"/>
</dbReference>
<dbReference type="Gene3D" id="1.20.1050.10">
    <property type="match status" value="1"/>
</dbReference>
<feature type="domain" description="GST C-terminal" evidence="3">
    <location>
        <begin position="127"/>
        <end position="264"/>
    </location>
</feature>
<dbReference type="SUPFAM" id="SSF52833">
    <property type="entry name" value="Thioredoxin-like"/>
    <property type="match status" value="1"/>
</dbReference>
<evidence type="ECO:0000313" key="5">
    <source>
        <dbReference type="Proteomes" id="UP000070501"/>
    </source>
</evidence>
<dbReference type="Pfam" id="PF13409">
    <property type="entry name" value="GST_N_2"/>
    <property type="match status" value="1"/>
</dbReference>
<dbReference type="PROSITE" id="PS50404">
    <property type="entry name" value="GST_NTER"/>
    <property type="match status" value="1"/>
</dbReference>
<feature type="domain" description="GST N-terminal" evidence="2">
    <location>
        <begin position="27"/>
        <end position="106"/>
    </location>
</feature>
<dbReference type="SUPFAM" id="SSF47616">
    <property type="entry name" value="GST C-terminal domain-like"/>
    <property type="match status" value="1"/>
</dbReference>
<dbReference type="PANTHER" id="PTHR43968:SF13">
    <property type="entry name" value="GLUTATHIONE TRANSFERASE OMEGA-1"/>
    <property type="match status" value="1"/>
</dbReference>
<dbReference type="GO" id="GO:0005737">
    <property type="term" value="C:cytoplasm"/>
    <property type="evidence" value="ECO:0007669"/>
    <property type="project" value="TreeGrafter"/>
</dbReference>
<evidence type="ECO:0000259" key="2">
    <source>
        <dbReference type="PROSITE" id="PS50404"/>
    </source>
</evidence>
<organism evidence="4 5">
    <name type="scientific">Microdochium bolleyi</name>
    <dbReference type="NCBI Taxonomy" id="196109"/>
    <lineage>
        <taxon>Eukaryota</taxon>
        <taxon>Fungi</taxon>
        <taxon>Dikarya</taxon>
        <taxon>Ascomycota</taxon>
        <taxon>Pezizomycotina</taxon>
        <taxon>Sordariomycetes</taxon>
        <taxon>Xylariomycetidae</taxon>
        <taxon>Xylariales</taxon>
        <taxon>Microdochiaceae</taxon>
        <taxon>Microdochium</taxon>
    </lineage>
</organism>
<dbReference type="InterPro" id="IPR036249">
    <property type="entry name" value="Thioredoxin-like_sf"/>
</dbReference>
<dbReference type="InterPro" id="IPR036282">
    <property type="entry name" value="Glutathione-S-Trfase_C_sf"/>
</dbReference>
<dbReference type="CDD" id="cd00570">
    <property type="entry name" value="GST_N_family"/>
    <property type="match status" value="1"/>
</dbReference>
<protein>
    <submittedName>
        <fullName evidence="4">Glutathione transferase omega-1</fullName>
    </submittedName>
</protein>
<dbReference type="PROSITE" id="PS50405">
    <property type="entry name" value="GST_CTER"/>
    <property type="match status" value="1"/>
</dbReference>